<evidence type="ECO:0000313" key="3">
    <source>
        <dbReference type="Proteomes" id="UP000784294"/>
    </source>
</evidence>
<dbReference type="Proteomes" id="UP000784294">
    <property type="component" value="Unassembled WGS sequence"/>
</dbReference>
<dbReference type="AlphaFoldDB" id="A0A448WB39"/>
<name>A0A448WB39_9PLAT</name>
<protein>
    <submittedName>
        <fullName evidence="2">Uncharacterized protein</fullName>
    </submittedName>
</protein>
<accession>A0A448WB39</accession>
<reference evidence="2" key="1">
    <citation type="submission" date="2018-11" db="EMBL/GenBank/DDBJ databases">
        <authorList>
            <consortium name="Pathogen Informatics"/>
        </authorList>
    </citation>
    <scope>NUCLEOTIDE SEQUENCE</scope>
</reference>
<keyword evidence="3" id="KW-1185">Reference proteome</keyword>
<evidence type="ECO:0000313" key="2">
    <source>
        <dbReference type="EMBL" id="VEL07408.1"/>
    </source>
</evidence>
<dbReference type="EMBL" id="CAAALY010001685">
    <property type="protein sequence ID" value="VEL07408.1"/>
    <property type="molecule type" value="Genomic_DNA"/>
</dbReference>
<sequence>MVSGSDDVRHITDQNSARSHRGRNTLSRDLLRTIQRTKLQGNPPAVRPIYESLPPVFANEIKAWSWEWQDASAVPAQYDNYYRRGLRVKCVQLSPPDNTTKLRKRGQTTYIHRKETSAKIEATTSWSLYPSCFGFSCTWKYYLLN</sequence>
<organism evidence="2 3">
    <name type="scientific">Protopolystoma xenopodis</name>
    <dbReference type="NCBI Taxonomy" id="117903"/>
    <lineage>
        <taxon>Eukaryota</taxon>
        <taxon>Metazoa</taxon>
        <taxon>Spiralia</taxon>
        <taxon>Lophotrochozoa</taxon>
        <taxon>Platyhelminthes</taxon>
        <taxon>Monogenea</taxon>
        <taxon>Polyopisthocotylea</taxon>
        <taxon>Polystomatidea</taxon>
        <taxon>Polystomatidae</taxon>
        <taxon>Protopolystoma</taxon>
    </lineage>
</organism>
<comment type="caution">
    <text evidence="2">The sequence shown here is derived from an EMBL/GenBank/DDBJ whole genome shotgun (WGS) entry which is preliminary data.</text>
</comment>
<gene>
    <name evidence="2" type="ORF">PXEA_LOCUS848</name>
</gene>
<proteinExistence type="predicted"/>
<evidence type="ECO:0000256" key="1">
    <source>
        <dbReference type="SAM" id="MobiDB-lite"/>
    </source>
</evidence>
<feature type="region of interest" description="Disordered" evidence="1">
    <location>
        <begin position="1"/>
        <end position="28"/>
    </location>
</feature>
<feature type="compositionally biased region" description="Basic and acidic residues" evidence="1">
    <location>
        <begin position="1"/>
        <end position="12"/>
    </location>
</feature>